<dbReference type="AlphaFoldDB" id="A0A512JQB9"/>
<reference evidence="1 2" key="1">
    <citation type="submission" date="2019-07" db="EMBL/GenBank/DDBJ databases">
        <title>Whole genome shotgun sequence of Methylobacterium gnaphalii NBRC 107716.</title>
        <authorList>
            <person name="Hosoyama A."/>
            <person name="Uohara A."/>
            <person name="Ohji S."/>
            <person name="Ichikawa N."/>
        </authorList>
    </citation>
    <scope>NUCLEOTIDE SEQUENCE [LARGE SCALE GENOMIC DNA]</scope>
    <source>
        <strain evidence="1 2">NBRC 107716</strain>
    </source>
</reference>
<dbReference type="RefSeq" id="WP_147048538.1">
    <property type="nucleotide sequence ID" value="NZ_BJZV01000030.1"/>
</dbReference>
<evidence type="ECO:0000313" key="1">
    <source>
        <dbReference type="EMBL" id="GEP12142.1"/>
    </source>
</evidence>
<name>A0A512JQB9_9HYPH</name>
<keyword evidence="2" id="KW-1185">Reference proteome</keyword>
<evidence type="ECO:0000313" key="2">
    <source>
        <dbReference type="Proteomes" id="UP000321750"/>
    </source>
</evidence>
<proteinExistence type="predicted"/>
<dbReference type="OrthoDB" id="7596689at2"/>
<organism evidence="1 2">
    <name type="scientific">Methylobacterium gnaphalii</name>
    <dbReference type="NCBI Taxonomy" id="1010610"/>
    <lineage>
        <taxon>Bacteria</taxon>
        <taxon>Pseudomonadati</taxon>
        <taxon>Pseudomonadota</taxon>
        <taxon>Alphaproteobacteria</taxon>
        <taxon>Hyphomicrobiales</taxon>
        <taxon>Methylobacteriaceae</taxon>
        <taxon>Methylobacterium</taxon>
    </lineage>
</organism>
<dbReference type="EMBL" id="BJZV01000030">
    <property type="protein sequence ID" value="GEP12142.1"/>
    <property type="molecule type" value="Genomic_DNA"/>
</dbReference>
<comment type="caution">
    <text evidence="1">The sequence shown here is derived from an EMBL/GenBank/DDBJ whole genome shotgun (WGS) entry which is preliminary data.</text>
</comment>
<gene>
    <name evidence="1" type="ORF">MGN01_39870</name>
</gene>
<accession>A0A512JQB9</accession>
<dbReference type="Proteomes" id="UP000321750">
    <property type="component" value="Unassembled WGS sequence"/>
</dbReference>
<protein>
    <submittedName>
        <fullName evidence="1">Uncharacterized protein</fullName>
    </submittedName>
</protein>
<sequence>MAEGEDDVVYEALPLAGEIGDPMSLEVCPIGPFLSDNGTLCLKTDYENNEGWINAYIVSSGEFFWGEQPKSVSRQRASRVRPVIVHLPSPPNPA</sequence>